<dbReference type="EMBL" id="ABSU01000009">
    <property type="protein sequence ID" value="EFE33662.1"/>
    <property type="molecule type" value="Genomic_DNA"/>
</dbReference>
<keyword evidence="3" id="KW-1185">Reference proteome</keyword>
<feature type="region of interest" description="Disordered" evidence="1">
    <location>
        <begin position="897"/>
        <end position="942"/>
    </location>
</feature>
<feature type="compositionally biased region" description="Low complexity" evidence="1">
    <location>
        <begin position="1003"/>
        <end position="1017"/>
    </location>
</feature>
<dbReference type="OMA" id="MILVHCE"/>
<feature type="compositionally biased region" description="Low complexity" evidence="1">
    <location>
        <begin position="898"/>
        <end position="935"/>
    </location>
</feature>
<protein>
    <submittedName>
        <fullName evidence="2">F-box domain protein</fullName>
    </submittedName>
</protein>
<organism evidence="2 3">
    <name type="scientific">Arthroderma benhamiae (strain ATCC MYA-4681 / CBS 112371)</name>
    <name type="common">Trichophyton mentagrophytes</name>
    <dbReference type="NCBI Taxonomy" id="663331"/>
    <lineage>
        <taxon>Eukaryota</taxon>
        <taxon>Fungi</taxon>
        <taxon>Dikarya</taxon>
        <taxon>Ascomycota</taxon>
        <taxon>Pezizomycotina</taxon>
        <taxon>Eurotiomycetes</taxon>
        <taxon>Eurotiomycetidae</taxon>
        <taxon>Onygenales</taxon>
        <taxon>Arthrodermataceae</taxon>
        <taxon>Trichophyton</taxon>
    </lineage>
</organism>
<feature type="compositionally biased region" description="Basic and acidic residues" evidence="1">
    <location>
        <begin position="44"/>
        <end position="68"/>
    </location>
</feature>
<accession>D4ATP3</accession>
<gene>
    <name evidence="2" type="ORF">ARB_07608</name>
</gene>
<dbReference type="KEGG" id="abe:ARB_07608"/>
<feature type="region of interest" description="Disordered" evidence="1">
    <location>
        <begin position="529"/>
        <end position="548"/>
    </location>
</feature>
<dbReference type="RefSeq" id="XP_003014302.1">
    <property type="nucleotide sequence ID" value="XM_003014256.1"/>
</dbReference>
<evidence type="ECO:0000256" key="1">
    <source>
        <dbReference type="SAM" id="MobiDB-lite"/>
    </source>
</evidence>
<dbReference type="AlphaFoldDB" id="D4ATP3"/>
<dbReference type="CDD" id="cd14270">
    <property type="entry name" value="UBA"/>
    <property type="match status" value="1"/>
</dbReference>
<dbReference type="eggNOG" id="ENOG502SFK0">
    <property type="taxonomic scope" value="Eukaryota"/>
</dbReference>
<dbReference type="HOGENOM" id="CLU_004891_0_0_1"/>
<name>D4ATP3_ARTBC</name>
<feature type="region of interest" description="Disordered" evidence="1">
    <location>
        <begin position="34"/>
        <end position="89"/>
    </location>
</feature>
<dbReference type="Proteomes" id="UP000008866">
    <property type="component" value="Unassembled WGS sequence"/>
</dbReference>
<reference evidence="3" key="1">
    <citation type="journal article" date="2011" name="Genome Biol.">
        <title>Comparative and functional genomics provide insights into the pathogenicity of dermatophytic fungi.</title>
        <authorList>
            <person name="Burmester A."/>
            <person name="Shelest E."/>
            <person name="Gloeckner G."/>
            <person name="Heddergott C."/>
            <person name="Schindler S."/>
            <person name="Staib P."/>
            <person name="Heidel A."/>
            <person name="Felder M."/>
            <person name="Petzold A."/>
            <person name="Szafranski K."/>
            <person name="Feuermann M."/>
            <person name="Pedruzzi I."/>
            <person name="Priebe S."/>
            <person name="Groth M."/>
            <person name="Winkler R."/>
            <person name="Li W."/>
            <person name="Kniemeyer O."/>
            <person name="Schroeckh V."/>
            <person name="Hertweck C."/>
            <person name="Hube B."/>
            <person name="White T.C."/>
            <person name="Platzer M."/>
            <person name="Guthke R."/>
            <person name="Heitman J."/>
            <person name="Woestemeyer J."/>
            <person name="Zipfel P.F."/>
            <person name="Monod M."/>
            <person name="Brakhage A.A."/>
        </authorList>
    </citation>
    <scope>NUCLEOTIDE SEQUENCE [LARGE SCALE GENOMIC DNA]</scope>
    <source>
        <strain evidence="3">ATCC MYA-4681 / CBS 112371</strain>
    </source>
</reference>
<feature type="region of interest" description="Disordered" evidence="1">
    <location>
        <begin position="388"/>
        <end position="407"/>
    </location>
</feature>
<dbReference type="STRING" id="663331.D4ATP3"/>
<evidence type="ECO:0000313" key="2">
    <source>
        <dbReference type="EMBL" id="EFE33662.1"/>
    </source>
</evidence>
<dbReference type="GeneID" id="9521721"/>
<sequence length="1136" mass="125650">MNSRGGKTAAMTIIVRSEKLNNLVPSAKKMKKLQARQSESSMHWAKDISTKLETKVQSKIHGSKDKSSDMATRGRMTTTSARPRVPPLPPYSPLGGLQELFKEVGGAFGSGRELEREEEGDGEPELVSPVTLACRSCAATMGDSVDDRLCDDSSICCLSPATVTTIETGFGSCMHISHRAAHEPPSNAAANESAILPLSFDNDLTRKQTVYFTLDNKNRASSDPKSPTSPTCCSATTCSSIYPWSSVSCSGEQIPRNLPPKITVNEPFSLNSVDTVISNDEYRSGHPTPAANLKRRLTIRESKMKALPPYPPLPETVLTQPQAPEQSLKRSRKASHSTHSPKALCLPQIPQESDFDMLDETFQQSNRSSLLPSLEKAAEDLEAQLLAIPSTKGSQPNSRSRSPSPAYLQRAITNTESEQEAVAAPEIQNDNSPRMDLARGSIERLRESIASKQMVQLTRTKNQKGGQSGFKERWSRFSAFSKKGEPGKSKSQLNLPSPKLLPMHTINPIEKLDFGLNVVLDIPSGFAELDADPSPREEPKPTQAAPHPLRPLVDSVILRIFENVGYFDDLFNLALSNRAFYQIFKQNELALVRNTLSLMSLPAWELREMTPPWDDDGVTRLAVSARDEPMPEYTPQLYLQHYSRDLYAMAALKSMILVHCESFLRLETSRALAGLDEQRSAEMDDAFWRVWTFCSLFGCGKGRESDIEAQVDWLRGGILAESDTRPSASIFSPMPFISNLLLDPPQGFAKGNNGGLSTEQLCDMSEIWTCLANLLSVFHGKCKLARKYGVFDNKDVTPGDVTHEEALLGKFFQPFPTFYMDRELISLIEEWTQYLLTLGPYAVLTLISFAPSTPVEQKFARAKSLGWTRWQAPVKSENEPVRLFFKEAVSRVCRDLPSRPSSLSSSNPSSYSSGASPQSSRSKRSSQSSITSQNSARRQRQAGFAAELRNRKVSLDTGLGIANAIPNCDERPTPVSEVVVNKFISSELGTPFLYPTPRMPAFSPRNQSPSSSIVSSPRPTPPLVEEKISQGRQPMPSTSRLALYYSNHQEPVVPDPADLALQKMVHELGFDEEEAKWALKRTDTGESVDINAAVHLLLVKSSKANSSSVEMGLRQRESNIPQTKADEVYRPTWRWA</sequence>
<comment type="caution">
    <text evidence="2">The sequence shown here is derived from an EMBL/GenBank/DDBJ whole genome shotgun (WGS) entry which is preliminary data.</text>
</comment>
<feature type="region of interest" description="Disordered" evidence="1">
    <location>
        <begin position="999"/>
        <end position="1035"/>
    </location>
</feature>
<evidence type="ECO:0000313" key="3">
    <source>
        <dbReference type="Proteomes" id="UP000008866"/>
    </source>
</evidence>
<proteinExistence type="predicted"/>
<feature type="region of interest" description="Disordered" evidence="1">
    <location>
        <begin position="306"/>
        <end position="348"/>
    </location>
</feature>